<reference evidence="1" key="1">
    <citation type="submission" date="2019-08" db="EMBL/GenBank/DDBJ databases">
        <authorList>
            <person name="Kucharzyk K."/>
            <person name="Murdoch R.W."/>
            <person name="Higgins S."/>
            <person name="Loffler F."/>
        </authorList>
    </citation>
    <scope>NUCLEOTIDE SEQUENCE</scope>
</reference>
<proteinExistence type="predicted"/>
<dbReference type="AlphaFoldDB" id="A0A645C262"/>
<accession>A0A645C262</accession>
<organism evidence="1">
    <name type="scientific">bioreactor metagenome</name>
    <dbReference type="NCBI Taxonomy" id="1076179"/>
    <lineage>
        <taxon>unclassified sequences</taxon>
        <taxon>metagenomes</taxon>
        <taxon>ecological metagenomes</taxon>
    </lineage>
</organism>
<dbReference type="EMBL" id="VSSQ01024115">
    <property type="protein sequence ID" value="MPM71438.1"/>
    <property type="molecule type" value="Genomic_DNA"/>
</dbReference>
<sequence>MYAFIVFKSIELPFKKGNFKPQNYEETDQHKETHAETGNTYTSVLVYKAY</sequence>
<evidence type="ECO:0000313" key="1">
    <source>
        <dbReference type="EMBL" id="MPM71438.1"/>
    </source>
</evidence>
<protein>
    <submittedName>
        <fullName evidence="1">Uncharacterized protein</fullName>
    </submittedName>
</protein>
<name>A0A645C262_9ZZZZ</name>
<comment type="caution">
    <text evidence="1">The sequence shown here is derived from an EMBL/GenBank/DDBJ whole genome shotgun (WGS) entry which is preliminary data.</text>
</comment>
<gene>
    <name evidence="1" type="ORF">SDC9_118403</name>
</gene>